<feature type="domain" description="F-box" evidence="1">
    <location>
        <begin position="71"/>
        <end position="131"/>
    </location>
</feature>
<comment type="caution">
    <text evidence="2">The sequence shown here is derived from an EMBL/GenBank/DDBJ whole genome shotgun (WGS) entry which is preliminary data.</text>
</comment>
<dbReference type="STRING" id="135208.A0A4Y9ZWC0"/>
<dbReference type="AlphaFoldDB" id="A0A4Y9ZWC0"/>
<dbReference type="SUPFAM" id="SSF81383">
    <property type="entry name" value="F-box domain"/>
    <property type="match status" value="1"/>
</dbReference>
<evidence type="ECO:0000313" key="3">
    <source>
        <dbReference type="Proteomes" id="UP000298061"/>
    </source>
</evidence>
<evidence type="ECO:0000313" key="2">
    <source>
        <dbReference type="EMBL" id="TFY78191.1"/>
    </source>
</evidence>
<dbReference type="Gene3D" id="1.20.1280.50">
    <property type="match status" value="1"/>
</dbReference>
<dbReference type="InterPro" id="IPR036047">
    <property type="entry name" value="F-box-like_dom_sf"/>
</dbReference>
<dbReference type="OrthoDB" id="3365698at2759"/>
<proteinExistence type="predicted"/>
<gene>
    <name evidence="2" type="ORF">EWM64_g5818</name>
</gene>
<protein>
    <recommendedName>
        <fullName evidence="1">F-box domain-containing protein</fullName>
    </recommendedName>
</protein>
<evidence type="ECO:0000259" key="1">
    <source>
        <dbReference type="Pfam" id="PF12937"/>
    </source>
</evidence>
<keyword evidence="3" id="KW-1185">Reference proteome</keyword>
<dbReference type="Proteomes" id="UP000298061">
    <property type="component" value="Unassembled WGS sequence"/>
</dbReference>
<accession>A0A4Y9ZWC0</accession>
<reference evidence="2 3" key="1">
    <citation type="submission" date="2019-02" db="EMBL/GenBank/DDBJ databases">
        <title>Genome sequencing of the rare red list fungi Hericium alpestre (H. flagellum).</title>
        <authorList>
            <person name="Buettner E."/>
            <person name="Kellner H."/>
        </authorList>
    </citation>
    <scope>NUCLEOTIDE SEQUENCE [LARGE SCALE GENOMIC DNA]</scope>
    <source>
        <strain evidence="2 3">DSM 108284</strain>
    </source>
</reference>
<name>A0A4Y9ZWC0_9AGAM</name>
<dbReference type="EMBL" id="SFCI01000731">
    <property type="protein sequence ID" value="TFY78191.1"/>
    <property type="molecule type" value="Genomic_DNA"/>
</dbReference>
<organism evidence="2 3">
    <name type="scientific">Hericium alpestre</name>
    <dbReference type="NCBI Taxonomy" id="135208"/>
    <lineage>
        <taxon>Eukaryota</taxon>
        <taxon>Fungi</taxon>
        <taxon>Dikarya</taxon>
        <taxon>Basidiomycota</taxon>
        <taxon>Agaricomycotina</taxon>
        <taxon>Agaricomycetes</taxon>
        <taxon>Russulales</taxon>
        <taxon>Hericiaceae</taxon>
        <taxon>Hericium</taxon>
    </lineage>
</organism>
<dbReference type="Pfam" id="PF12937">
    <property type="entry name" value="F-box-like"/>
    <property type="match status" value="1"/>
</dbReference>
<dbReference type="InterPro" id="IPR001810">
    <property type="entry name" value="F-box_dom"/>
</dbReference>
<sequence length="232" mass="25411">MPSTRDEHATSDPQAFWSDFVLPRLVLTKGVSPRDKSGAVTVARQVLNDELSAMHLAMCSIRTRINSLCPISALPAELLVHILELYVSTKPAGSCVDSGGHLGWIEVTHVCRLWRDTALQSPGLWSNVCFKLGSQWTELMLARVKSVPISVHWDETEGTQESLDFISAHLRHTRELSLAGWPTILKPIIDTFPSPPATLEIMELGADATITVVEGSNFELPGSLSGHRLPSL</sequence>